<evidence type="ECO:0000259" key="6">
    <source>
        <dbReference type="Pfam" id="PF03015"/>
    </source>
</evidence>
<comment type="similarity">
    <text evidence="1 4">Belongs to the fatty acyl-CoA reductase family.</text>
</comment>
<dbReference type="InterPro" id="IPR026055">
    <property type="entry name" value="FAR"/>
</dbReference>
<dbReference type="InterPro" id="IPR013120">
    <property type="entry name" value="FAR_NAD-bd"/>
</dbReference>
<dbReference type="GO" id="GO:0080019">
    <property type="term" value="F:alcohol-forming very long-chain fatty acyl-CoA reductase activity"/>
    <property type="evidence" value="ECO:0007669"/>
    <property type="project" value="InterPro"/>
</dbReference>
<feature type="region of interest" description="Disordered" evidence="5">
    <location>
        <begin position="348"/>
        <end position="376"/>
    </location>
</feature>
<dbReference type="SUPFAM" id="SSF51735">
    <property type="entry name" value="NAD(P)-binding Rossmann-fold domains"/>
    <property type="match status" value="1"/>
</dbReference>
<dbReference type="EC" id="1.2.1.84" evidence="4"/>
<accession>G0TZJ0</accession>
<organism evidence="8">
    <name type="scientific">Trypanosoma vivax (strain Y486)</name>
    <dbReference type="NCBI Taxonomy" id="1055687"/>
    <lineage>
        <taxon>Eukaryota</taxon>
        <taxon>Discoba</taxon>
        <taxon>Euglenozoa</taxon>
        <taxon>Kinetoplastea</taxon>
        <taxon>Metakinetoplastina</taxon>
        <taxon>Trypanosomatida</taxon>
        <taxon>Trypanosomatidae</taxon>
        <taxon>Trypanosoma</taxon>
        <taxon>Duttonella</taxon>
    </lineage>
</organism>
<gene>
    <name evidence="8" type="ORF">TVY486_0806250</name>
</gene>
<dbReference type="InterPro" id="IPR036291">
    <property type="entry name" value="NAD(P)-bd_dom_sf"/>
</dbReference>
<sequence>MSLDVCQGFSQKCVFVTGGSGFMGKVFLYKLLKECPDIGTIYVLMRGKTSRKLKRHLGPQERLTAEVLSSPCFDSLRAAVGEEAFRSLSARVVAVEGNITSNRLGLSERDCQVLLQSVNFIVHMAATVNFDEPLNVATEINTLGSLRVLALAKRCKNLEAMVHVSTCYVNYSRYGGVVEERLYAAPFDPQAMCKHILALSDKEVADVGRQLLKKYCFPNTYTFTKFIGEQLIYENKGDCPVVIVRPAIVGCSLKEPFPGWVDALTAAGGLLLTVGLGTVQEVAGRGDAVADIVPVDFVVNVIIKALFKTQVYYRDRRAKCVTGANRTSPCTSGGELVNSPVSGSVGLGNSEERPACQSTGASKISPCRASPEPQARHVHGTVALPDRAKSDLPFVYHACTSSSVNNLTWRRLRDASKAYWDWGKRHPRAIAPMNGALIESPVLYSLKFFFCREVPYHLLSFASELPSPIGSEKKRAMARRLGKAIFRAKDLNRQFYAFTSREWLFTDANTRSLDEGLNERSRAHFYFDTYMVKWWTYAQWYCHGVLKYVVGDTGRYEAPALVDSPVEIFRRASSL</sequence>
<evidence type="ECO:0000256" key="3">
    <source>
        <dbReference type="ARBA" id="ARBA00023098"/>
    </source>
</evidence>
<keyword evidence="3 4" id="KW-0443">Lipid metabolism</keyword>
<evidence type="ECO:0000256" key="1">
    <source>
        <dbReference type="ARBA" id="ARBA00005928"/>
    </source>
</evidence>
<name>G0TZJ0_TRYVY</name>
<keyword evidence="4" id="KW-0560">Oxidoreductase</keyword>
<dbReference type="CDD" id="cd09071">
    <property type="entry name" value="FAR_C"/>
    <property type="match status" value="1"/>
</dbReference>
<dbReference type="AlphaFoldDB" id="G0TZJ0"/>
<dbReference type="EMBL" id="HE573024">
    <property type="protein sequence ID" value="CCC50018.1"/>
    <property type="molecule type" value="Genomic_DNA"/>
</dbReference>
<dbReference type="VEuPathDB" id="TriTrypDB:TvY486_0806250"/>
<keyword evidence="4" id="KW-0521">NADP</keyword>
<proteinExistence type="inferred from homology"/>
<comment type="function">
    <text evidence="4">Catalyzes the reduction of fatty acyl-CoA to fatty alcohols.</text>
</comment>
<protein>
    <recommendedName>
        <fullName evidence="4">Fatty acyl-CoA reductase</fullName>
        <ecNumber evidence="4">1.2.1.84</ecNumber>
    </recommendedName>
</protein>
<dbReference type="PANTHER" id="PTHR11011">
    <property type="entry name" value="MALE STERILITY PROTEIN 2-RELATED"/>
    <property type="match status" value="1"/>
</dbReference>
<feature type="domain" description="Thioester reductase (TE)" evidence="7">
    <location>
        <begin position="16"/>
        <end position="302"/>
    </location>
</feature>
<feature type="domain" description="Fatty acyl-CoA reductase C-terminal" evidence="6">
    <location>
        <begin position="479"/>
        <end position="550"/>
    </location>
</feature>
<dbReference type="GO" id="GO:0035336">
    <property type="term" value="P:long-chain fatty-acyl-CoA metabolic process"/>
    <property type="evidence" value="ECO:0007669"/>
    <property type="project" value="TreeGrafter"/>
</dbReference>
<comment type="catalytic activity">
    <reaction evidence="4">
        <text>a long-chain fatty acyl-CoA + 2 NADPH + 2 H(+) = a long-chain primary fatty alcohol + 2 NADP(+) + CoA</text>
        <dbReference type="Rhea" id="RHEA:52716"/>
        <dbReference type="ChEBI" id="CHEBI:15378"/>
        <dbReference type="ChEBI" id="CHEBI:57287"/>
        <dbReference type="ChEBI" id="CHEBI:57783"/>
        <dbReference type="ChEBI" id="CHEBI:58349"/>
        <dbReference type="ChEBI" id="CHEBI:77396"/>
        <dbReference type="ChEBI" id="CHEBI:83139"/>
        <dbReference type="EC" id="1.2.1.84"/>
    </reaction>
</comment>
<evidence type="ECO:0000256" key="5">
    <source>
        <dbReference type="SAM" id="MobiDB-lite"/>
    </source>
</evidence>
<reference evidence="8" key="1">
    <citation type="journal article" date="2012" name="Proc. Natl. Acad. Sci. U.S.A.">
        <title>Antigenic diversity is generated by distinct evolutionary mechanisms in African trypanosome species.</title>
        <authorList>
            <person name="Jackson A.P."/>
            <person name="Berry A."/>
            <person name="Aslett M."/>
            <person name="Allison H.C."/>
            <person name="Burton P."/>
            <person name="Vavrova-Anderson J."/>
            <person name="Brown R."/>
            <person name="Browne H."/>
            <person name="Corton N."/>
            <person name="Hauser H."/>
            <person name="Gamble J."/>
            <person name="Gilderthorp R."/>
            <person name="Marcello L."/>
            <person name="McQuillan J."/>
            <person name="Otto T.D."/>
            <person name="Quail M.A."/>
            <person name="Sanders M.J."/>
            <person name="van Tonder A."/>
            <person name="Ginger M.L."/>
            <person name="Field M.C."/>
            <person name="Barry J.D."/>
            <person name="Hertz-Fowler C."/>
            <person name="Berriman M."/>
        </authorList>
    </citation>
    <scope>NUCLEOTIDE SEQUENCE</scope>
    <source>
        <strain evidence="8">Y486</strain>
    </source>
</reference>
<keyword evidence="2 4" id="KW-0444">Lipid biosynthesis</keyword>
<dbReference type="FunFam" id="3.40.50.720:FF:000458">
    <property type="entry name" value="Fatty acyl-CoA reductase"/>
    <property type="match status" value="1"/>
</dbReference>
<evidence type="ECO:0000313" key="8">
    <source>
        <dbReference type="EMBL" id="CCC50018.1"/>
    </source>
</evidence>
<dbReference type="PANTHER" id="PTHR11011:SF45">
    <property type="entry name" value="FATTY ACYL-COA REDUCTASE CG8306-RELATED"/>
    <property type="match status" value="1"/>
</dbReference>
<evidence type="ECO:0000256" key="2">
    <source>
        <dbReference type="ARBA" id="ARBA00022516"/>
    </source>
</evidence>
<dbReference type="Pfam" id="PF03015">
    <property type="entry name" value="Sterile"/>
    <property type="match status" value="1"/>
</dbReference>
<dbReference type="CDD" id="cd05236">
    <property type="entry name" value="FAR-N_SDR_e"/>
    <property type="match status" value="1"/>
</dbReference>
<dbReference type="InterPro" id="IPR033640">
    <property type="entry name" value="FAR_C"/>
</dbReference>
<dbReference type="GO" id="GO:0102965">
    <property type="term" value="F:alcohol-forming long-chain fatty acyl-CoA reductase activity"/>
    <property type="evidence" value="ECO:0007669"/>
    <property type="project" value="UniProtKB-EC"/>
</dbReference>
<dbReference type="Pfam" id="PF07993">
    <property type="entry name" value="NAD_binding_4"/>
    <property type="match status" value="1"/>
</dbReference>
<dbReference type="Gene3D" id="3.40.50.720">
    <property type="entry name" value="NAD(P)-binding Rossmann-like Domain"/>
    <property type="match status" value="1"/>
</dbReference>
<evidence type="ECO:0000256" key="4">
    <source>
        <dbReference type="RuleBase" id="RU363097"/>
    </source>
</evidence>
<evidence type="ECO:0000259" key="7">
    <source>
        <dbReference type="Pfam" id="PF07993"/>
    </source>
</evidence>